<organism evidence="1">
    <name type="scientific">marine sediment metagenome</name>
    <dbReference type="NCBI Taxonomy" id="412755"/>
    <lineage>
        <taxon>unclassified sequences</taxon>
        <taxon>metagenomes</taxon>
        <taxon>ecological metagenomes</taxon>
    </lineage>
</organism>
<evidence type="ECO:0000313" key="1">
    <source>
        <dbReference type="EMBL" id="GAH59539.1"/>
    </source>
</evidence>
<comment type="caution">
    <text evidence="1">The sequence shown here is derived from an EMBL/GenBank/DDBJ whole genome shotgun (WGS) entry which is preliminary data.</text>
</comment>
<name>X1I0E7_9ZZZZ</name>
<feature type="non-terminal residue" evidence="1">
    <location>
        <position position="39"/>
    </location>
</feature>
<dbReference type="EMBL" id="BARU01016224">
    <property type="protein sequence ID" value="GAH59539.1"/>
    <property type="molecule type" value="Genomic_DNA"/>
</dbReference>
<dbReference type="AlphaFoldDB" id="X1I0E7"/>
<reference evidence="1" key="1">
    <citation type="journal article" date="2014" name="Front. Microbiol.">
        <title>High frequency of phylogenetically diverse reductive dehalogenase-homologous genes in deep subseafloor sedimentary metagenomes.</title>
        <authorList>
            <person name="Kawai M."/>
            <person name="Futagami T."/>
            <person name="Toyoda A."/>
            <person name="Takaki Y."/>
            <person name="Nishi S."/>
            <person name="Hori S."/>
            <person name="Arai W."/>
            <person name="Tsubouchi T."/>
            <person name="Morono Y."/>
            <person name="Uchiyama I."/>
            <person name="Ito T."/>
            <person name="Fujiyama A."/>
            <person name="Inagaki F."/>
            <person name="Takami H."/>
        </authorList>
    </citation>
    <scope>NUCLEOTIDE SEQUENCE</scope>
    <source>
        <strain evidence="1">Expedition CK06-06</strain>
    </source>
</reference>
<proteinExistence type="predicted"/>
<protein>
    <submittedName>
        <fullName evidence="1">Uncharacterized protein</fullName>
    </submittedName>
</protein>
<gene>
    <name evidence="1" type="ORF">S03H2_27234</name>
</gene>
<feature type="non-terminal residue" evidence="1">
    <location>
        <position position="1"/>
    </location>
</feature>
<sequence>GSEIGAECSYDSHGSRCWSMVIILKNYYTNWGYPSFEAG</sequence>
<accession>X1I0E7</accession>